<dbReference type="InterPro" id="IPR044862">
    <property type="entry name" value="Pro_4_hyd_alph_FE2OG_OXY"/>
</dbReference>
<evidence type="ECO:0000259" key="1">
    <source>
        <dbReference type="Pfam" id="PF13640"/>
    </source>
</evidence>
<dbReference type="PANTHER" id="PTHR35169">
    <property type="entry name" value="FE2OG DIOXYGENASE DOMAIN-CONTAINING PROTEIN"/>
    <property type="match status" value="1"/>
</dbReference>
<organism evidence="2 3">
    <name type="scientific">Roseofilum casamattae BLCC-M143</name>
    <dbReference type="NCBI Taxonomy" id="3022442"/>
    <lineage>
        <taxon>Bacteria</taxon>
        <taxon>Bacillati</taxon>
        <taxon>Cyanobacteriota</taxon>
        <taxon>Cyanophyceae</taxon>
        <taxon>Desertifilales</taxon>
        <taxon>Desertifilaceae</taxon>
        <taxon>Roseofilum</taxon>
        <taxon>Roseofilum casamattae</taxon>
    </lineage>
</organism>
<protein>
    <submittedName>
        <fullName evidence="2">2OG-Fe(II) oxygenase</fullName>
    </submittedName>
</protein>
<sequence>MIPTFVFEDMNEASVVWYHAIAEQMIQAQNNTVIHVNRYSKDRPQLSELYGFHPNDISIANFMIPAVYQDLVKQVYWLHPDADGKHNSQWICTHAIATDLPEEEEDASSTLTYRIVDKDRVTGKQLLRWKLKSQYKLAGLQHVTRDSDLALGSAVLDVVLDYFSSSDAGTSKEVYAKKIEEFVSFCRDRIQPQLICIRRSRLSGFMETEPWQWIEEYLCDKLDEVYGLKLIQLDTLWENLELSETFSENSKEVRKFTQFTATPASENRSDAAQEHRDRDNELTLPHGKINVYDDLIPEELFTEIYTHYQYGLRWQFQNIGDGDDVLPSFCANENYPDSIYELRDLVRSKLDPRTPEPRIFINGHVFGLGDGIHRDSYAINQPGNPAKTAVCYINPIWRADWDGETKFYDRRDPSQADLIYCCLPKPGRVIIFDNTIPHRGCPPSRLCNKLRITVAYQFPPLPEN</sequence>
<keyword evidence="3" id="KW-1185">Reference proteome</keyword>
<name>A0ABT7BZX3_9CYAN</name>
<comment type="caution">
    <text evidence="2">The sequence shown here is derived from an EMBL/GenBank/DDBJ whole genome shotgun (WGS) entry which is preliminary data.</text>
</comment>
<dbReference type="PANTHER" id="PTHR35169:SF1">
    <property type="entry name" value="PROLYL 4-HYDROXYLASE ALPHA SUBUNIT FE(2+) 2OG DIOXYGENASE DOMAIN-CONTAINING PROTEIN"/>
    <property type="match status" value="1"/>
</dbReference>
<proteinExistence type="predicted"/>
<dbReference type="RefSeq" id="WP_283759010.1">
    <property type="nucleotide sequence ID" value="NZ_JAQOSQ010000014.1"/>
</dbReference>
<evidence type="ECO:0000313" key="2">
    <source>
        <dbReference type="EMBL" id="MDJ1184357.1"/>
    </source>
</evidence>
<dbReference type="Pfam" id="PF13640">
    <property type="entry name" value="2OG-FeII_Oxy_3"/>
    <property type="match status" value="1"/>
</dbReference>
<evidence type="ECO:0000313" key="3">
    <source>
        <dbReference type="Proteomes" id="UP001232992"/>
    </source>
</evidence>
<accession>A0ABT7BZX3</accession>
<dbReference type="Gene3D" id="2.60.120.620">
    <property type="entry name" value="q2cbj1_9rhob like domain"/>
    <property type="match status" value="1"/>
</dbReference>
<dbReference type="EMBL" id="JAQOSQ010000014">
    <property type="protein sequence ID" value="MDJ1184357.1"/>
    <property type="molecule type" value="Genomic_DNA"/>
</dbReference>
<gene>
    <name evidence="2" type="ORF">PMH09_14320</name>
</gene>
<feature type="domain" description="Prolyl 4-hydroxylase alpha subunit Fe(2+) 2OG dioxygenase" evidence="1">
    <location>
        <begin position="371"/>
        <end position="453"/>
    </location>
</feature>
<reference evidence="2 3" key="1">
    <citation type="submission" date="2023-01" db="EMBL/GenBank/DDBJ databases">
        <title>Novel diversity within Roseofilum (Cyanobacteria; Desertifilaceae) from marine benthic mats with descriptions of four novel species.</title>
        <authorList>
            <person name="Wang Y."/>
            <person name="Berthold D.E."/>
            <person name="Hu J."/>
            <person name="Lefler F.W."/>
            <person name="Laughinghouse H.D. IV."/>
        </authorList>
    </citation>
    <scope>NUCLEOTIDE SEQUENCE [LARGE SCALE GENOMIC DNA]</scope>
    <source>
        <strain evidence="2 3">BLCC-M143</strain>
    </source>
</reference>
<dbReference type="Proteomes" id="UP001232992">
    <property type="component" value="Unassembled WGS sequence"/>
</dbReference>